<evidence type="ECO:0000313" key="2">
    <source>
        <dbReference type="Proteomes" id="UP001652625"/>
    </source>
</evidence>
<accession>A0ABM4BMV2</accession>
<dbReference type="PANTHER" id="PTHR46060">
    <property type="entry name" value="MARINER MOS1 TRANSPOSASE-LIKE PROTEIN"/>
    <property type="match status" value="1"/>
</dbReference>
<dbReference type="InterPro" id="IPR041426">
    <property type="entry name" value="Mos1_HTH"/>
</dbReference>
<dbReference type="Pfam" id="PF17906">
    <property type="entry name" value="HTH_48"/>
    <property type="match status" value="1"/>
</dbReference>
<organism evidence="2 3">
    <name type="scientific">Hydra vulgaris</name>
    <name type="common">Hydra</name>
    <name type="synonym">Hydra attenuata</name>
    <dbReference type="NCBI Taxonomy" id="6087"/>
    <lineage>
        <taxon>Eukaryota</taxon>
        <taxon>Metazoa</taxon>
        <taxon>Cnidaria</taxon>
        <taxon>Hydrozoa</taxon>
        <taxon>Hydroidolina</taxon>
        <taxon>Anthoathecata</taxon>
        <taxon>Aplanulata</taxon>
        <taxon>Hydridae</taxon>
        <taxon>Hydra</taxon>
    </lineage>
</organism>
<evidence type="ECO:0000259" key="1">
    <source>
        <dbReference type="Pfam" id="PF17906"/>
    </source>
</evidence>
<dbReference type="Gene3D" id="1.10.10.1450">
    <property type="match status" value="1"/>
</dbReference>
<name>A0ABM4BMV2_HYDVU</name>
<gene>
    <name evidence="3" type="primary">LOC136078557</name>
</gene>
<dbReference type="Proteomes" id="UP001652625">
    <property type="component" value="Chromosome 03"/>
</dbReference>
<feature type="domain" description="Mos1 transposase HTH" evidence="1">
    <location>
        <begin position="8"/>
        <end position="52"/>
    </location>
</feature>
<dbReference type="InterPro" id="IPR052709">
    <property type="entry name" value="Transposase-MT_Hybrid"/>
</dbReference>
<reference evidence="3" key="1">
    <citation type="submission" date="2025-08" db="UniProtKB">
        <authorList>
            <consortium name="RefSeq"/>
        </authorList>
    </citation>
    <scope>IDENTIFICATION</scope>
</reference>
<protein>
    <submittedName>
        <fullName evidence="3">Protein GVQW3-like</fullName>
    </submittedName>
</protein>
<dbReference type="PANTHER" id="PTHR46060:SF1">
    <property type="entry name" value="MARINER MOS1 TRANSPOSASE-LIKE PROTEIN"/>
    <property type="match status" value="1"/>
</dbReference>
<sequence length="214" mass="25478">MSNFVEQRSAIQFCLRNDISAAETYRMLQKAFGEETMSQKNVYKWYKDFKEGRERVDDLERFGRPSTSIDDRHMNKIKELVLANRRLTIRDLVDMVGISFGSVQAILKDHLGFRRLKSRLVPKFLNFFEKERRVKTCEAMLSDYQDVYKQIITGDETWVYVCVKLFAKRDRNYGPITLGFCNTIMRLRTQHWFFVSFSPKTLPMLLHNHRIRPT</sequence>
<dbReference type="GeneID" id="136078557"/>
<proteinExistence type="predicted"/>
<evidence type="ECO:0000313" key="3">
    <source>
        <dbReference type="RefSeq" id="XP_065650406.1"/>
    </source>
</evidence>
<dbReference type="RefSeq" id="XP_065650406.1">
    <property type="nucleotide sequence ID" value="XM_065794334.1"/>
</dbReference>
<keyword evidence="2" id="KW-1185">Reference proteome</keyword>